<dbReference type="InterPro" id="IPR005000">
    <property type="entry name" value="Aldolase/citrate-lyase_domain"/>
</dbReference>
<evidence type="ECO:0000256" key="1">
    <source>
        <dbReference type="ARBA" id="ARBA00001946"/>
    </source>
</evidence>
<comment type="caution">
    <text evidence="6">The sequence shown here is derived from an EMBL/GenBank/DDBJ whole genome shotgun (WGS) entry which is preliminary data.</text>
</comment>
<sequence>MRSWLLVATDNDGELQGAANAGADVVVIDLNRALSPKRQETAREIAQNWLASHQKQVLAQRRFGRWVRISPIDSQQWRADLHSAMSGQADGIVLSDAASPDHIQQLAAEIYEIEQRMGIGHNKTGIVPQLGTSPRAALELAKFADEVHPRVSGYSWDAAALARAIGARRTRAPGGWSSVMNMVRSQVLLAAHARGIDVIETPFRDLRDAKACQIAAASARADGFTGMVALRGAQVSAINQAFAPTAEELREAEEIIALFASNPNLEWQNYKGRRMGQSQLTRARNMLGQS</sequence>
<dbReference type="InterPro" id="IPR040442">
    <property type="entry name" value="Pyrv_kinase-like_dom_sf"/>
</dbReference>
<dbReference type="PIRSF" id="PIRSF015582">
    <property type="entry name" value="Cit_lyase_B"/>
    <property type="match status" value="1"/>
</dbReference>
<protein>
    <submittedName>
        <fullName evidence="6">CoA ester lyase</fullName>
    </submittedName>
</protein>
<accession>A0A850H4Z3</accession>
<dbReference type="Gene3D" id="3.20.20.60">
    <property type="entry name" value="Phosphoenolpyruvate-binding domains"/>
    <property type="match status" value="1"/>
</dbReference>
<keyword evidence="6" id="KW-0456">Lyase</keyword>
<dbReference type="PANTHER" id="PTHR32308:SF10">
    <property type="entry name" value="CITRATE LYASE SUBUNIT BETA"/>
    <property type="match status" value="1"/>
</dbReference>
<keyword evidence="3" id="KW-0479">Metal-binding</keyword>
<evidence type="ECO:0000259" key="5">
    <source>
        <dbReference type="Pfam" id="PF03328"/>
    </source>
</evidence>
<dbReference type="Proteomes" id="UP000561438">
    <property type="component" value="Unassembled WGS sequence"/>
</dbReference>
<name>A0A850H4Z3_9SPHN</name>
<dbReference type="GO" id="GO:0016829">
    <property type="term" value="F:lyase activity"/>
    <property type="evidence" value="ECO:0007669"/>
    <property type="project" value="UniProtKB-KW"/>
</dbReference>
<evidence type="ECO:0000313" key="7">
    <source>
        <dbReference type="Proteomes" id="UP000561438"/>
    </source>
</evidence>
<dbReference type="GO" id="GO:0006107">
    <property type="term" value="P:oxaloacetate metabolic process"/>
    <property type="evidence" value="ECO:0007669"/>
    <property type="project" value="TreeGrafter"/>
</dbReference>
<dbReference type="AlphaFoldDB" id="A0A850H4Z3"/>
<feature type="domain" description="HpcH/HpaI aldolase/citrate lyase" evidence="5">
    <location>
        <begin position="3"/>
        <end position="230"/>
    </location>
</feature>
<dbReference type="InterPro" id="IPR015813">
    <property type="entry name" value="Pyrv/PenolPyrv_kinase-like_dom"/>
</dbReference>
<evidence type="ECO:0000256" key="2">
    <source>
        <dbReference type="ARBA" id="ARBA00005568"/>
    </source>
</evidence>
<evidence type="ECO:0000313" key="6">
    <source>
        <dbReference type="EMBL" id="NVD44958.1"/>
    </source>
</evidence>
<evidence type="ECO:0000256" key="3">
    <source>
        <dbReference type="ARBA" id="ARBA00022723"/>
    </source>
</evidence>
<comment type="cofactor">
    <cofactor evidence="1">
        <name>Mg(2+)</name>
        <dbReference type="ChEBI" id="CHEBI:18420"/>
    </cofactor>
</comment>
<keyword evidence="4" id="KW-0460">Magnesium</keyword>
<dbReference type="PANTHER" id="PTHR32308">
    <property type="entry name" value="LYASE BETA SUBUNIT, PUTATIVE (AFU_ORTHOLOGUE AFUA_4G13030)-RELATED"/>
    <property type="match status" value="1"/>
</dbReference>
<dbReference type="Pfam" id="PF03328">
    <property type="entry name" value="HpcH_HpaI"/>
    <property type="match status" value="1"/>
</dbReference>
<dbReference type="GO" id="GO:0000287">
    <property type="term" value="F:magnesium ion binding"/>
    <property type="evidence" value="ECO:0007669"/>
    <property type="project" value="TreeGrafter"/>
</dbReference>
<keyword evidence="7" id="KW-1185">Reference proteome</keyword>
<reference evidence="6 7" key="1">
    <citation type="submission" date="2020-06" db="EMBL/GenBank/DDBJ databases">
        <title>Altererythrobacter sp. HHU K3-1.</title>
        <authorList>
            <person name="Zhang D."/>
            <person name="Xue H."/>
        </authorList>
    </citation>
    <scope>NUCLEOTIDE SEQUENCE [LARGE SCALE GENOMIC DNA]</scope>
    <source>
        <strain evidence="6 7">HHU K3-1</strain>
    </source>
</reference>
<dbReference type="EMBL" id="JABWGV010000002">
    <property type="protein sequence ID" value="NVD44958.1"/>
    <property type="molecule type" value="Genomic_DNA"/>
</dbReference>
<gene>
    <name evidence="6" type="ORF">HUV48_07975</name>
</gene>
<dbReference type="InterPro" id="IPR011206">
    <property type="entry name" value="Citrate_lyase_beta/mcl1/mcl2"/>
</dbReference>
<dbReference type="RefSeq" id="WP_176267236.1">
    <property type="nucleotide sequence ID" value="NZ_JABWGV010000002.1"/>
</dbReference>
<organism evidence="6 7">
    <name type="scientific">Qipengyuania atrilutea</name>
    <dbReference type="NCBI Taxonomy" id="2744473"/>
    <lineage>
        <taxon>Bacteria</taxon>
        <taxon>Pseudomonadati</taxon>
        <taxon>Pseudomonadota</taxon>
        <taxon>Alphaproteobacteria</taxon>
        <taxon>Sphingomonadales</taxon>
        <taxon>Erythrobacteraceae</taxon>
        <taxon>Qipengyuania</taxon>
    </lineage>
</organism>
<evidence type="ECO:0000256" key="4">
    <source>
        <dbReference type="ARBA" id="ARBA00022842"/>
    </source>
</evidence>
<dbReference type="SUPFAM" id="SSF51621">
    <property type="entry name" value="Phosphoenolpyruvate/pyruvate domain"/>
    <property type="match status" value="1"/>
</dbReference>
<proteinExistence type="inferred from homology"/>
<comment type="similarity">
    <text evidence="2">Belongs to the HpcH/HpaI aldolase family.</text>
</comment>